<evidence type="ECO:0000313" key="3">
    <source>
        <dbReference type="Proteomes" id="UP000324629"/>
    </source>
</evidence>
<proteinExistence type="predicted"/>
<feature type="compositionally biased region" description="Polar residues" evidence="1">
    <location>
        <begin position="639"/>
        <end position="650"/>
    </location>
</feature>
<protein>
    <submittedName>
        <fullName evidence="2">Uncharacterized protein</fullName>
    </submittedName>
</protein>
<evidence type="ECO:0000256" key="1">
    <source>
        <dbReference type="SAM" id="MobiDB-lite"/>
    </source>
</evidence>
<reference evidence="2 3" key="1">
    <citation type="journal article" date="2019" name="Gigascience">
        <title>Whole-genome sequence of the oriental lung fluke Paragonimus westermani.</title>
        <authorList>
            <person name="Oey H."/>
            <person name="Zakrzewski M."/>
            <person name="Narain K."/>
            <person name="Devi K.R."/>
            <person name="Agatsuma T."/>
            <person name="Nawaratna S."/>
            <person name="Gobert G.N."/>
            <person name="Jones M.K."/>
            <person name="Ragan M.A."/>
            <person name="McManus D.P."/>
            <person name="Krause L."/>
        </authorList>
    </citation>
    <scope>NUCLEOTIDE SEQUENCE [LARGE SCALE GENOMIC DNA]</scope>
    <source>
        <strain evidence="2 3">IND2009</strain>
    </source>
</reference>
<dbReference type="AlphaFoldDB" id="A0A5J4NUN0"/>
<feature type="compositionally biased region" description="Low complexity" evidence="1">
    <location>
        <begin position="189"/>
        <end position="216"/>
    </location>
</feature>
<feature type="region of interest" description="Disordered" evidence="1">
    <location>
        <begin position="618"/>
        <end position="652"/>
    </location>
</feature>
<accession>A0A5J4NUN0</accession>
<name>A0A5J4NUN0_9TREM</name>
<feature type="region of interest" description="Disordered" evidence="1">
    <location>
        <begin position="442"/>
        <end position="478"/>
    </location>
</feature>
<comment type="caution">
    <text evidence="2">The sequence shown here is derived from an EMBL/GenBank/DDBJ whole genome shotgun (WGS) entry which is preliminary data.</text>
</comment>
<feature type="compositionally biased region" description="Polar residues" evidence="1">
    <location>
        <begin position="402"/>
        <end position="415"/>
    </location>
</feature>
<feature type="region of interest" description="Disordered" evidence="1">
    <location>
        <begin position="189"/>
        <end position="227"/>
    </location>
</feature>
<feature type="compositionally biased region" description="Low complexity" evidence="1">
    <location>
        <begin position="961"/>
        <end position="975"/>
    </location>
</feature>
<evidence type="ECO:0000313" key="2">
    <source>
        <dbReference type="EMBL" id="KAA3679199.1"/>
    </source>
</evidence>
<feature type="compositionally biased region" description="Basic and acidic residues" evidence="1">
    <location>
        <begin position="537"/>
        <end position="547"/>
    </location>
</feature>
<feature type="region of interest" description="Disordered" evidence="1">
    <location>
        <begin position="491"/>
        <end position="563"/>
    </location>
</feature>
<keyword evidence="3" id="KW-1185">Reference proteome</keyword>
<feature type="region of interest" description="Disordered" evidence="1">
    <location>
        <begin position="387"/>
        <end position="420"/>
    </location>
</feature>
<gene>
    <name evidence="2" type="ORF">DEA37_0007601</name>
</gene>
<dbReference type="Pfam" id="PF21122">
    <property type="entry name" value="KA1_BRSK"/>
    <property type="match status" value="1"/>
</dbReference>
<organism evidence="2 3">
    <name type="scientific">Paragonimus westermani</name>
    <dbReference type="NCBI Taxonomy" id="34504"/>
    <lineage>
        <taxon>Eukaryota</taxon>
        <taxon>Metazoa</taxon>
        <taxon>Spiralia</taxon>
        <taxon>Lophotrochozoa</taxon>
        <taxon>Platyhelminthes</taxon>
        <taxon>Trematoda</taxon>
        <taxon>Digenea</taxon>
        <taxon>Plagiorchiida</taxon>
        <taxon>Troglotremata</taxon>
        <taxon>Troglotrematidae</taxon>
        <taxon>Paragonimus</taxon>
    </lineage>
</organism>
<sequence>MRACPLAYSHTTVLRMRWPPTAAPTTHLLSRMLTVSLSSSKADPPRKRIDSLKLTLNGSSRLSLGNLSEGSPLSGRRGLAVQKLRKKSFSSGLDSQSSTPAVSPLGSPLSLQRVHCRTVSCESTGTILSSPNSLAIPPPYRPQTLTPTALGFAVRHPTAGVIGTDSNPQAIPNYTVSNTITNETTVSVVTSSNNHSNSINSSISNNNSNSANSSHNQPHHSAPYEVSNSSTMLAPMGHPHQNMNIYCFGNIPPLTPGAQHLIRAPMGSLPVPAAPFVPALHLLPHLHPHQFPTGPCLIPTMSPFPTPMPSMQPHPHPVTTPTVAVVVSSQASLCPISLSPVATLASIAQPKVVVVQSMTDISTPPGLTSDRSDKTLVPYSTTEITTVGSTTEGSLGPAVQSKPETPTATVWSSDGQKPFSDKPVYNDASVKVTNAFGGVVGGLPTNSPSTAPSSPVDMPPGRHKRSSIPNSPPAYVNRHSRDPYIKQSAVSLHKSSHLPSADMNDKLRSNGSTVYSPPSGVRTTKAVLFNSPPASSKETHKSSHLENSKIPMDPCTGTGSAVTGPTTCSSANRAQNFGTVTSASASACTTPTSPNASSQPWRIKLNNLKMSFLGSPRFHRKKPGLVDETPPGSPKGSGYTHTRPITTGRSMVSAEPSPLLTHKSWFDGFMSVAAGHVIVKGSQNAYNAAAAAEDAAALAISTNAKTNDNHQTSSDSLSAKPEVSALELSCSPVVTEISTVKTAPVTTLSPLQFPPEYCIGTNDRTPIHAKANRQVTIYEPATISEDSSTISAPIDATCLASKSGDRRTFIKPMSAATTNNACSLPEETNHVVMIKGRALNRLKAELVQIFLATPGVVHTVISSTSFRAEYRRAGSGSSLLARPVKLQVDMVRATGGISTGAQMGNSVNATVPSEREVYAVNFQLLSGPTRRFKRLCDQFQAALLAGSTQPAFSCASTVSNGSTAGKSASSDSSTTPIHHGTHTEINTTNEDCSSITSLTELATRLSTDNKNWKAECAEGSVPSALEQTMSSHPSQLSPRPFTVGTSLMLGSVENNGLGNSAFENAGECKG</sequence>
<feature type="region of interest" description="Disordered" evidence="1">
    <location>
        <begin position="959"/>
        <end position="988"/>
    </location>
</feature>
<feature type="compositionally biased region" description="Low complexity" evidence="1">
    <location>
        <begin position="444"/>
        <end position="455"/>
    </location>
</feature>
<dbReference type="Proteomes" id="UP000324629">
    <property type="component" value="Unassembled WGS sequence"/>
</dbReference>
<dbReference type="EMBL" id="QNGE01000815">
    <property type="protein sequence ID" value="KAA3679199.1"/>
    <property type="molecule type" value="Genomic_DNA"/>
</dbReference>